<reference evidence="3" key="1">
    <citation type="submission" date="2016-11" db="EMBL/GenBank/DDBJ databases">
        <authorList>
            <person name="Varghese N."/>
            <person name="Submissions S."/>
        </authorList>
    </citation>
    <scope>NUCLEOTIDE SEQUENCE [LARGE SCALE GENOMIC DNA]</scope>
    <source>
        <strain evidence="3">DSM 16219</strain>
    </source>
</reference>
<dbReference type="RefSeq" id="WP_073476688.1">
    <property type="nucleotide sequence ID" value="NZ_FQZU01000016.1"/>
</dbReference>
<dbReference type="STRING" id="1121393.SAMN02745216_02737"/>
<gene>
    <name evidence="2" type="ORF">SAMN02745216_02737</name>
</gene>
<dbReference type="InterPro" id="IPR013216">
    <property type="entry name" value="Methyltransf_11"/>
</dbReference>
<name>A0A1M6P279_9BACT</name>
<dbReference type="Pfam" id="PF08241">
    <property type="entry name" value="Methyltransf_11"/>
    <property type="match status" value="1"/>
</dbReference>
<evidence type="ECO:0000313" key="3">
    <source>
        <dbReference type="Proteomes" id="UP000183994"/>
    </source>
</evidence>
<keyword evidence="2" id="KW-0489">Methyltransferase</keyword>
<sequence>MWNDATAPYTKFESWFYNAFIAQGMLPFMDRVQADLKLEAPEKGSLLDVGCGGGHILERLAEKFPQLTLAGVDLSEEQVDRANERLRPYVSRTQIRQGSALNLPYPPDKFDVILSTGSIKHWPDKVLGLSECLRVLKPGGRLLIMEADRGCRHKDVDNLFRHTKIPALLRPIFRSFFLLKVSGPSLDLDDVRDLAAKVPLTDCSVSRIKDVPAWVLDGVK</sequence>
<dbReference type="GO" id="GO:0008757">
    <property type="term" value="F:S-adenosylmethionine-dependent methyltransferase activity"/>
    <property type="evidence" value="ECO:0007669"/>
    <property type="project" value="InterPro"/>
</dbReference>
<keyword evidence="3" id="KW-1185">Reference proteome</keyword>
<dbReference type="AlphaFoldDB" id="A0A1M6P279"/>
<dbReference type="InterPro" id="IPR029063">
    <property type="entry name" value="SAM-dependent_MTases_sf"/>
</dbReference>
<protein>
    <submittedName>
        <fullName evidence="2">Methyltransferase domain-containing protein</fullName>
    </submittedName>
</protein>
<dbReference type="CDD" id="cd02440">
    <property type="entry name" value="AdoMet_MTases"/>
    <property type="match status" value="1"/>
</dbReference>
<dbReference type="OrthoDB" id="5363250at2"/>
<proteinExistence type="predicted"/>
<dbReference type="Gene3D" id="3.40.50.150">
    <property type="entry name" value="Vaccinia Virus protein VP39"/>
    <property type="match status" value="1"/>
</dbReference>
<keyword evidence="2" id="KW-0808">Transferase</keyword>
<dbReference type="Proteomes" id="UP000183994">
    <property type="component" value="Unassembled WGS sequence"/>
</dbReference>
<dbReference type="PANTHER" id="PTHR43591">
    <property type="entry name" value="METHYLTRANSFERASE"/>
    <property type="match status" value="1"/>
</dbReference>
<dbReference type="GO" id="GO:0032259">
    <property type="term" value="P:methylation"/>
    <property type="evidence" value="ECO:0007669"/>
    <property type="project" value="UniProtKB-KW"/>
</dbReference>
<feature type="domain" description="Methyltransferase type 11" evidence="1">
    <location>
        <begin position="47"/>
        <end position="144"/>
    </location>
</feature>
<evidence type="ECO:0000259" key="1">
    <source>
        <dbReference type="Pfam" id="PF08241"/>
    </source>
</evidence>
<dbReference type="SUPFAM" id="SSF53335">
    <property type="entry name" value="S-adenosyl-L-methionine-dependent methyltransferases"/>
    <property type="match status" value="1"/>
</dbReference>
<dbReference type="EMBL" id="FQZU01000016">
    <property type="protein sequence ID" value="SHK02018.1"/>
    <property type="molecule type" value="Genomic_DNA"/>
</dbReference>
<evidence type="ECO:0000313" key="2">
    <source>
        <dbReference type="EMBL" id="SHK02018.1"/>
    </source>
</evidence>
<organism evidence="2 3">
    <name type="scientific">Desulfatibacillum alkenivorans DSM 16219</name>
    <dbReference type="NCBI Taxonomy" id="1121393"/>
    <lineage>
        <taxon>Bacteria</taxon>
        <taxon>Pseudomonadati</taxon>
        <taxon>Thermodesulfobacteriota</taxon>
        <taxon>Desulfobacteria</taxon>
        <taxon>Desulfobacterales</taxon>
        <taxon>Desulfatibacillaceae</taxon>
        <taxon>Desulfatibacillum</taxon>
    </lineage>
</organism>
<accession>A0A1M6P279</accession>